<dbReference type="OrthoDB" id="9806170at2"/>
<feature type="site" description="Raises pKa of active site His" evidence="4">
    <location>
        <position position="145"/>
    </location>
</feature>
<dbReference type="Proteomes" id="UP000203229">
    <property type="component" value="Chromosome"/>
</dbReference>
<keyword evidence="3 4" id="KW-0658">Purine biosynthesis</keyword>
<evidence type="ECO:0000313" key="6">
    <source>
        <dbReference type="EMBL" id="ASP28674.1"/>
    </source>
</evidence>
<dbReference type="RefSeq" id="WP_157705402.1">
    <property type="nucleotide sequence ID" value="NZ_CP022535.1"/>
</dbReference>
<feature type="domain" description="Formyl transferase N-terminal" evidence="5">
    <location>
        <begin position="3"/>
        <end position="182"/>
    </location>
</feature>
<feature type="binding site" evidence="4">
    <location>
        <begin position="12"/>
        <end position="14"/>
    </location>
    <ligand>
        <name>N(1)-(5-phospho-beta-D-ribosyl)glycinamide</name>
        <dbReference type="ChEBI" id="CHEBI:143788"/>
    </ligand>
</feature>
<protein>
    <recommendedName>
        <fullName evidence="4">Phosphoribosylglycinamide formyltransferase</fullName>
        <ecNumber evidence="4">2.1.2.2</ecNumber>
    </recommendedName>
    <alternativeName>
        <fullName evidence="4">5'-phosphoribosylglycinamide transformylase</fullName>
    </alternativeName>
    <alternativeName>
        <fullName evidence="4">GAR transformylase</fullName>
        <shortName evidence="4">GART</shortName>
    </alternativeName>
</protein>
<dbReference type="Pfam" id="PF00551">
    <property type="entry name" value="Formyl_trans_N"/>
    <property type="match status" value="1"/>
</dbReference>
<evidence type="ECO:0000256" key="4">
    <source>
        <dbReference type="HAMAP-Rule" id="MF_01930"/>
    </source>
</evidence>
<dbReference type="KEGG" id="scou:SCORR_v1c09020"/>
<keyword evidence="7" id="KW-1185">Reference proteome</keyword>
<dbReference type="Gene3D" id="3.40.50.170">
    <property type="entry name" value="Formyl transferase, N-terminal domain"/>
    <property type="match status" value="1"/>
</dbReference>
<dbReference type="GO" id="GO:0005829">
    <property type="term" value="C:cytosol"/>
    <property type="evidence" value="ECO:0007669"/>
    <property type="project" value="TreeGrafter"/>
</dbReference>
<reference evidence="6 7" key="1">
    <citation type="submission" date="2017-07" db="EMBL/GenBank/DDBJ databases">
        <title>Complete genome sequence of Spiroplasma corruscae EC-1 (DSM 19793).</title>
        <authorList>
            <person name="Tsai Y.-M."/>
            <person name="Lo W.-S."/>
            <person name="Kuo C.-H."/>
        </authorList>
    </citation>
    <scope>NUCLEOTIDE SEQUENCE [LARGE SCALE GENOMIC DNA]</scope>
    <source>
        <strain evidence="6 7">EC-1</strain>
    </source>
</reference>
<dbReference type="EC" id="2.1.2.2" evidence="4"/>
<evidence type="ECO:0000256" key="2">
    <source>
        <dbReference type="ARBA" id="ARBA00022679"/>
    </source>
</evidence>
<dbReference type="CDD" id="cd08645">
    <property type="entry name" value="FMT_core_GART"/>
    <property type="match status" value="1"/>
</dbReference>
<organism evidence="6 7">
    <name type="scientific">Spiroplasma corruscae</name>
    <dbReference type="NCBI Taxonomy" id="216934"/>
    <lineage>
        <taxon>Bacteria</taxon>
        <taxon>Bacillati</taxon>
        <taxon>Mycoplasmatota</taxon>
        <taxon>Mollicutes</taxon>
        <taxon>Entomoplasmatales</taxon>
        <taxon>Spiroplasmataceae</taxon>
        <taxon>Spiroplasma</taxon>
    </lineage>
</organism>
<dbReference type="NCBIfam" id="TIGR00639">
    <property type="entry name" value="PurN"/>
    <property type="match status" value="1"/>
</dbReference>
<dbReference type="InterPro" id="IPR036477">
    <property type="entry name" value="Formyl_transf_N_sf"/>
</dbReference>
<dbReference type="SUPFAM" id="SSF53328">
    <property type="entry name" value="Formyltransferase"/>
    <property type="match status" value="1"/>
</dbReference>
<comment type="similarity">
    <text evidence="4">Belongs to the GART family.</text>
</comment>
<gene>
    <name evidence="4 6" type="primary">purN</name>
    <name evidence="6" type="ORF">SCORR_v1c09020</name>
</gene>
<dbReference type="AlphaFoldDB" id="A0A222ER10"/>
<sequence length="191" mass="22375">MINIAIFASGNGSNFQSIVDAYKNNKLLVRKIILVANKENINAIKIANQNKIKNYTFILKNYSSKVSYEEEILKVLEEEKIKYIFLAGYMMLISSVLLERYRNRIFNIHPSLLPSFKGKNAIEETLSYGTYLSGFTIHHVNQDVDSGKIIFQKQVRVYKNDTPEKLQFRIQKQEHKYYWKVINKIIRGDEE</sequence>
<dbReference type="PANTHER" id="PTHR43369:SF2">
    <property type="entry name" value="PHOSPHORIBOSYLGLYCINAMIDE FORMYLTRANSFERASE"/>
    <property type="match status" value="1"/>
</dbReference>
<comment type="function">
    <text evidence="4">Catalyzes the transfer of a formyl group from 10-formyltetrahydrofolate to 5-phospho-ribosyl-glycinamide (GAR), producing 5-phospho-ribosyl-N-formylglycinamide (FGAR) and tetrahydrofolate.</text>
</comment>
<comment type="caution">
    <text evidence="4">Lacks conserved residue(s) required for the propagation of feature annotation.</text>
</comment>
<evidence type="ECO:0000259" key="5">
    <source>
        <dbReference type="Pfam" id="PF00551"/>
    </source>
</evidence>
<proteinExistence type="inferred from homology"/>
<dbReference type="EMBL" id="CP022535">
    <property type="protein sequence ID" value="ASP28674.1"/>
    <property type="molecule type" value="Genomic_DNA"/>
</dbReference>
<comment type="pathway">
    <text evidence="1 4">Purine metabolism; IMP biosynthesis via de novo pathway; N(2)-formyl-N(1)-(5-phospho-D-ribosyl)glycinamide from N(1)-(5-phospho-D-ribosyl)glycinamide (10-formyl THF route): step 1/1.</text>
</comment>
<evidence type="ECO:0000313" key="7">
    <source>
        <dbReference type="Proteomes" id="UP000203229"/>
    </source>
</evidence>
<comment type="catalytic activity">
    <reaction evidence="4">
        <text>N(1)-(5-phospho-beta-D-ribosyl)glycinamide + (6R)-10-formyltetrahydrofolate = N(2)-formyl-N(1)-(5-phospho-beta-D-ribosyl)glycinamide + (6S)-5,6,7,8-tetrahydrofolate + H(+)</text>
        <dbReference type="Rhea" id="RHEA:15053"/>
        <dbReference type="ChEBI" id="CHEBI:15378"/>
        <dbReference type="ChEBI" id="CHEBI:57453"/>
        <dbReference type="ChEBI" id="CHEBI:143788"/>
        <dbReference type="ChEBI" id="CHEBI:147286"/>
        <dbReference type="ChEBI" id="CHEBI:195366"/>
        <dbReference type="EC" id="2.1.2.2"/>
    </reaction>
</comment>
<dbReference type="GO" id="GO:0004644">
    <property type="term" value="F:phosphoribosylglycinamide formyltransferase activity"/>
    <property type="evidence" value="ECO:0007669"/>
    <property type="project" value="UniProtKB-UniRule"/>
</dbReference>
<name>A0A222ER10_9MOLU</name>
<dbReference type="InterPro" id="IPR002376">
    <property type="entry name" value="Formyl_transf_N"/>
</dbReference>
<keyword evidence="2 4" id="KW-0808">Transferase</keyword>
<feature type="active site" description="Proton donor" evidence="4">
    <location>
        <position position="109"/>
    </location>
</feature>
<dbReference type="HAMAP" id="MF_01930">
    <property type="entry name" value="PurN"/>
    <property type="match status" value="1"/>
</dbReference>
<dbReference type="PANTHER" id="PTHR43369">
    <property type="entry name" value="PHOSPHORIBOSYLGLYCINAMIDE FORMYLTRANSFERASE"/>
    <property type="match status" value="1"/>
</dbReference>
<feature type="binding site" evidence="4">
    <location>
        <position position="107"/>
    </location>
    <ligand>
        <name>(6R)-10-formyltetrahydrofolate</name>
        <dbReference type="ChEBI" id="CHEBI:195366"/>
    </ligand>
</feature>
<dbReference type="UniPathway" id="UPA00074">
    <property type="reaction ID" value="UER00126"/>
</dbReference>
<dbReference type="InterPro" id="IPR004607">
    <property type="entry name" value="GART"/>
</dbReference>
<evidence type="ECO:0000256" key="1">
    <source>
        <dbReference type="ARBA" id="ARBA00005054"/>
    </source>
</evidence>
<evidence type="ECO:0000256" key="3">
    <source>
        <dbReference type="ARBA" id="ARBA00022755"/>
    </source>
</evidence>
<feature type="binding site" evidence="4">
    <location>
        <position position="65"/>
    </location>
    <ligand>
        <name>(6R)-10-formyltetrahydrofolate</name>
        <dbReference type="ChEBI" id="CHEBI:195366"/>
    </ligand>
</feature>
<accession>A0A222ER10</accession>
<dbReference type="GO" id="GO:0006189">
    <property type="term" value="P:'de novo' IMP biosynthetic process"/>
    <property type="evidence" value="ECO:0007669"/>
    <property type="project" value="UniProtKB-UniRule"/>
</dbReference>